<name>I0K924_9BACT</name>
<feature type="compositionally biased region" description="Low complexity" evidence="7">
    <location>
        <begin position="681"/>
        <end position="694"/>
    </location>
</feature>
<feature type="binding site" description="covalent" evidence="6">
    <location>
        <position position="658"/>
    </location>
    <ligand>
        <name>heme c</name>
        <dbReference type="ChEBI" id="CHEBI:61717"/>
    </ligand>
</feature>
<gene>
    <name evidence="9" type="ORF">FAES_2618</name>
</gene>
<evidence type="ECO:0000313" key="10">
    <source>
        <dbReference type="Proteomes" id="UP000011058"/>
    </source>
</evidence>
<evidence type="ECO:0000256" key="6">
    <source>
        <dbReference type="PIRSR" id="PIRSR602324-1"/>
    </source>
</evidence>
<dbReference type="STRING" id="1166018.FAES_2618"/>
<feature type="region of interest" description="Disordered" evidence="7">
    <location>
        <begin position="681"/>
        <end position="700"/>
    </location>
</feature>
<evidence type="ECO:0000256" key="7">
    <source>
        <dbReference type="SAM" id="MobiDB-lite"/>
    </source>
</evidence>
<keyword evidence="2 6" id="KW-0349">Heme</keyword>
<feature type="domain" description="Cytochrome c" evidence="8">
    <location>
        <begin position="576"/>
        <end position="680"/>
    </location>
</feature>
<dbReference type="InterPro" id="IPR009056">
    <property type="entry name" value="Cyt_c-like_dom"/>
</dbReference>
<reference evidence="9 10" key="1">
    <citation type="journal article" date="2012" name="J. Bacteriol.">
        <title>Genome Sequence of Fibrella aestuarina BUZ 2T, a Filamentous Marine Bacterium.</title>
        <authorList>
            <person name="Filippini M."/>
            <person name="Qi W."/>
            <person name="Blom J."/>
            <person name="Goesmann A."/>
            <person name="Smits T.H."/>
            <person name="Bagheri H.C."/>
        </authorList>
    </citation>
    <scope>NUCLEOTIDE SEQUENCE [LARGE SCALE GENOMIC DNA]</scope>
    <source>
        <strain evidence="10">BUZ 2T</strain>
    </source>
</reference>
<dbReference type="AlphaFoldDB" id="I0K924"/>
<dbReference type="PANTHER" id="PTHR33546">
    <property type="entry name" value="LARGE, MULTIFUNCTIONAL SECRETED PROTEIN-RELATED"/>
    <property type="match status" value="1"/>
</dbReference>
<dbReference type="EMBL" id="HE796683">
    <property type="protein sequence ID" value="CCH00627.1"/>
    <property type="molecule type" value="Genomic_DNA"/>
</dbReference>
<dbReference type="HOGENOM" id="CLU_025668_0_0_10"/>
<dbReference type="InterPro" id="IPR002324">
    <property type="entry name" value="Cyt_c_ID"/>
</dbReference>
<proteinExistence type="predicted"/>
<organism evidence="9 10">
    <name type="scientific">Fibrella aestuarina BUZ 2</name>
    <dbReference type="NCBI Taxonomy" id="1166018"/>
    <lineage>
        <taxon>Bacteria</taxon>
        <taxon>Pseudomonadati</taxon>
        <taxon>Bacteroidota</taxon>
        <taxon>Cytophagia</taxon>
        <taxon>Cytophagales</taxon>
        <taxon>Spirosomataceae</taxon>
        <taxon>Fibrella</taxon>
    </lineage>
</organism>
<dbReference type="PANTHER" id="PTHR33546:SF1">
    <property type="entry name" value="LARGE, MULTIFUNCTIONAL SECRETED PROTEIN"/>
    <property type="match status" value="1"/>
</dbReference>
<dbReference type="PRINTS" id="PR00606">
    <property type="entry name" value="CYTCHROMECID"/>
</dbReference>
<dbReference type="PATRIC" id="fig|1166018.3.peg.4384"/>
<evidence type="ECO:0000256" key="3">
    <source>
        <dbReference type="ARBA" id="ARBA00022723"/>
    </source>
</evidence>
<dbReference type="Gene3D" id="2.120.10.30">
    <property type="entry name" value="TolB, C-terminal domain"/>
    <property type="match status" value="1"/>
</dbReference>
<dbReference type="PROSITE" id="PS51007">
    <property type="entry name" value="CYTC"/>
    <property type="match status" value="1"/>
</dbReference>
<keyword evidence="5 6" id="KW-0408">Iron</keyword>
<dbReference type="Proteomes" id="UP000011058">
    <property type="component" value="Chromosome"/>
</dbReference>
<sequence length="700" mass="76071">MRAGLSGRNAADGAHQPPSHSLLMKLIHYSLLAAALLASPLAKAQESPKEEDFFKITRVSAPEGTLLEVGGLTMLPNGDLGVATRRGDIFIVQNPTSRRPFFRKFASGLHEVLGLAYKDGSLYCAQRGELTKMTDTNQDGKADLFETVYAWPLSGHYHEYSFGPKIAPDGTFFVTGNVAFGDEEWWRGESRVPWRGWTMKISENGQMQPWATGMRSPAGLGMIDGELFYADNQGDWQGSGGVVHVKKGAFTGHPAGLRWTGMPNSPLKLTAEQFYAKIDIRQKRDANGRMIKPENVVNETPDLLFKVKETFPEIQTPAVWLPHGVLGISNSEILPIPQGVFGPFSGQLLVGDQGMSKISRVMLEKVNGEYQGAAIEFRSGFRSGVMRLAFAPDGSLFVGETNRGWGSAGDANEGLQRLVYNGNTPFEMRTVRAMPDGFEVEFTQPVTKASAEDLASYSVESFIYKYHPVYGSPTINKEKHAIKGVKVSDDGLRARILVDNLRKSYIHQLTLDGVRSQDGTYSLVHPIAYYTLNNIPDGTKLALTEVSTKNSAAVTAAKEAAPATAKPATGKATATKPAAKGKPALQLGQAVSMAKAPTYDEVKGLLSRHTCLACHNAEKRQVGPAYKDVAKRGYTNDQLVELIYNPKPANWPDYSTEMPPMPQVPKADALKIAAWINSLSPANKGGAAKAASNPDEPKTK</sequence>
<dbReference type="InterPro" id="IPR011041">
    <property type="entry name" value="Quinoprot_gluc/sorb_DH_b-prop"/>
</dbReference>
<dbReference type="InterPro" id="IPR011042">
    <property type="entry name" value="6-blade_b-propeller_TolB-like"/>
</dbReference>
<keyword evidence="1" id="KW-0813">Transport</keyword>
<dbReference type="GO" id="GO:0009055">
    <property type="term" value="F:electron transfer activity"/>
    <property type="evidence" value="ECO:0007669"/>
    <property type="project" value="InterPro"/>
</dbReference>
<keyword evidence="3 6" id="KW-0479">Metal-binding</keyword>
<dbReference type="GO" id="GO:0005506">
    <property type="term" value="F:iron ion binding"/>
    <property type="evidence" value="ECO:0007669"/>
    <property type="project" value="InterPro"/>
</dbReference>
<feature type="binding site" description="covalent" evidence="6">
    <location>
        <position position="615"/>
    </location>
    <ligand>
        <name>heme c</name>
        <dbReference type="ChEBI" id="CHEBI:61717"/>
    </ligand>
</feature>
<evidence type="ECO:0000256" key="5">
    <source>
        <dbReference type="ARBA" id="ARBA00023004"/>
    </source>
</evidence>
<dbReference type="SUPFAM" id="SSF50952">
    <property type="entry name" value="Soluble quinoprotein glucose dehydrogenase"/>
    <property type="match status" value="1"/>
</dbReference>
<comment type="PTM">
    <text evidence="6">Binds 1 heme c group covalently per subunit.</text>
</comment>
<dbReference type="eggNOG" id="COG2133">
    <property type="taxonomic scope" value="Bacteria"/>
</dbReference>
<keyword evidence="10" id="KW-1185">Reference proteome</keyword>
<feature type="binding site" description="covalent" evidence="6">
    <location>
        <position position="611"/>
    </location>
    <ligand>
        <name>heme c</name>
        <dbReference type="ChEBI" id="CHEBI:61717"/>
    </ligand>
</feature>
<protein>
    <submittedName>
        <fullName evidence="9">Cytochrome c class I</fullName>
    </submittedName>
</protein>
<evidence type="ECO:0000259" key="8">
    <source>
        <dbReference type="PROSITE" id="PS51007"/>
    </source>
</evidence>
<dbReference type="KEGG" id="fae:FAES_2618"/>
<dbReference type="Gene3D" id="1.10.760.10">
    <property type="entry name" value="Cytochrome c-like domain"/>
    <property type="match status" value="1"/>
</dbReference>
<evidence type="ECO:0000313" key="9">
    <source>
        <dbReference type="EMBL" id="CCH00627.1"/>
    </source>
</evidence>
<dbReference type="InterPro" id="IPR036909">
    <property type="entry name" value="Cyt_c-like_dom_sf"/>
</dbReference>
<accession>I0K924</accession>
<keyword evidence="4" id="KW-0249">Electron transport</keyword>
<evidence type="ECO:0000256" key="4">
    <source>
        <dbReference type="ARBA" id="ARBA00022982"/>
    </source>
</evidence>
<dbReference type="eggNOG" id="COG4654">
    <property type="taxonomic scope" value="Bacteria"/>
</dbReference>
<evidence type="ECO:0000256" key="1">
    <source>
        <dbReference type="ARBA" id="ARBA00022448"/>
    </source>
</evidence>
<evidence type="ECO:0000256" key="2">
    <source>
        <dbReference type="ARBA" id="ARBA00022617"/>
    </source>
</evidence>
<dbReference type="SUPFAM" id="SSF46626">
    <property type="entry name" value="Cytochrome c"/>
    <property type="match status" value="1"/>
</dbReference>
<dbReference type="GO" id="GO:0020037">
    <property type="term" value="F:heme binding"/>
    <property type="evidence" value="ECO:0007669"/>
    <property type="project" value="InterPro"/>
</dbReference>